<reference evidence="3" key="1">
    <citation type="journal article" date="2015" name="Nat. Genet.">
        <title>The genome and transcriptome of the zoonotic hookworm Ancylostoma ceylanicum identify infection-specific gene families.</title>
        <authorList>
            <person name="Schwarz E.M."/>
            <person name="Hu Y."/>
            <person name="Antoshechkin I."/>
            <person name="Miller M.M."/>
            <person name="Sternberg P.W."/>
            <person name="Aroian R.V."/>
        </authorList>
    </citation>
    <scope>NUCLEOTIDE SEQUENCE</scope>
    <source>
        <strain evidence="3">HY135</strain>
    </source>
</reference>
<proteinExistence type="predicted"/>
<keyword evidence="1" id="KW-1133">Transmembrane helix</keyword>
<gene>
    <name evidence="2" type="primary">Acey_s0030.g2051</name>
    <name evidence="2" type="ORF">Y032_0030g2051</name>
</gene>
<comment type="caution">
    <text evidence="2">The sequence shown here is derived from an EMBL/GenBank/DDBJ whole genome shotgun (WGS) entry which is preliminary data.</text>
</comment>
<sequence>MSRSRSRLTRFYQFSPFTDFLVFARKAVTLCSIADAAFSLTSCSLSEFVQTAYKTLNGASKLGNFRYNYVVHHNFSRAEPCIYDDNGKEICTLDTTFVDGYILIEEHKCCCRSGYCAVILYDQSEMVLPVMKTVVDLTEVSPMEGVAEAIREAGRIKRGKARPQPPMSMRMHGLRRIPYDCTFTGLPDGNSEAPGRPRPFLIRYWAGSGLSFRAPVGPGSYYYTNIRANTTILIVWPLFLILICLFCAVGFFNICRDDLMDELHSSGIDVIRSEVWKSCKRLYSSHVCYSCRKVGSDKHRVNTNIELFICFIVLFVFVN</sequence>
<evidence type="ECO:0000256" key="1">
    <source>
        <dbReference type="SAM" id="Phobius"/>
    </source>
</evidence>
<keyword evidence="1" id="KW-0812">Transmembrane</keyword>
<dbReference type="OrthoDB" id="5871844at2759"/>
<organism evidence="2 3">
    <name type="scientific">Ancylostoma ceylanicum</name>
    <dbReference type="NCBI Taxonomy" id="53326"/>
    <lineage>
        <taxon>Eukaryota</taxon>
        <taxon>Metazoa</taxon>
        <taxon>Ecdysozoa</taxon>
        <taxon>Nematoda</taxon>
        <taxon>Chromadorea</taxon>
        <taxon>Rhabditida</taxon>
        <taxon>Rhabditina</taxon>
        <taxon>Rhabditomorpha</taxon>
        <taxon>Strongyloidea</taxon>
        <taxon>Ancylostomatidae</taxon>
        <taxon>Ancylostomatinae</taxon>
        <taxon>Ancylostoma</taxon>
    </lineage>
</organism>
<dbReference type="Proteomes" id="UP000024635">
    <property type="component" value="Unassembled WGS sequence"/>
</dbReference>
<feature type="transmembrane region" description="Helical" evidence="1">
    <location>
        <begin position="301"/>
        <end position="318"/>
    </location>
</feature>
<accession>A0A016URA0</accession>
<dbReference type="EMBL" id="JARK01001366">
    <property type="protein sequence ID" value="EYC17441.1"/>
    <property type="molecule type" value="Genomic_DNA"/>
</dbReference>
<keyword evidence="1" id="KW-0472">Membrane</keyword>
<keyword evidence="3" id="KW-1185">Reference proteome</keyword>
<evidence type="ECO:0000313" key="3">
    <source>
        <dbReference type="Proteomes" id="UP000024635"/>
    </source>
</evidence>
<protein>
    <submittedName>
        <fullName evidence="2">Uncharacterized protein</fullName>
    </submittedName>
</protein>
<feature type="transmembrane region" description="Helical" evidence="1">
    <location>
        <begin position="233"/>
        <end position="255"/>
    </location>
</feature>
<name>A0A016URA0_9BILA</name>
<dbReference type="AlphaFoldDB" id="A0A016URA0"/>
<evidence type="ECO:0000313" key="2">
    <source>
        <dbReference type="EMBL" id="EYC17441.1"/>
    </source>
</evidence>